<dbReference type="Proteomes" id="UP000271162">
    <property type="component" value="Unassembled WGS sequence"/>
</dbReference>
<reference evidence="3" key="1">
    <citation type="submission" date="2017-02" db="UniProtKB">
        <authorList>
            <consortium name="WormBaseParasite"/>
        </authorList>
    </citation>
    <scope>IDENTIFICATION</scope>
</reference>
<proteinExistence type="predicted"/>
<dbReference type="EMBL" id="UYSL01022484">
    <property type="protein sequence ID" value="VDL80563.1"/>
    <property type="molecule type" value="Genomic_DNA"/>
</dbReference>
<keyword evidence="2" id="KW-1185">Reference proteome</keyword>
<accession>A0A0N4YJ27</accession>
<name>A0A0N4YJ27_NIPBR</name>
<sequence>MDFLGAVKIKVELEGGKGSEVAFHITDVRDKEILIGTNALEGLGVQVTMSQEATSKEPIEEEGKVVVARRLYIPSHGSAVVSLRCEGECNKEERVLWPDKAGIAAGLLRVCDHNVKVPIMNDSD</sequence>
<evidence type="ECO:0000313" key="1">
    <source>
        <dbReference type="EMBL" id="VDL80563.1"/>
    </source>
</evidence>
<gene>
    <name evidence="1" type="ORF">NBR_LOCUS16950</name>
</gene>
<evidence type="ECO:0000313" key="3">
    <source>
        <dbReference type="WBParaSite" id="NBR_0001694901-mRNA-1"/>
    </source>
</evidence>
<dbReference type="WBParaSite" id="NBR_0001694901-mRNA-1">
    <property type="protein sequence ID" value="NBR_0001694901-mRNA-1"/>
    <property type="gene ID" value="NBR_0001694901"/>
</dbReference>
<organism evidence="3">
    <name type="scientific">Nippostrongylus brasiliensis</name>
    <name type="common">Rat hookworm</name>
    <dbReference type="NCBI Taxonomy" id="27835"/>
    <lineage>
        <taxon>Eukaryota</taxon>
        <taxon>Metazoa</taxon>
        <taxon>Ecdysozoa</taxon>
        <taxon>Nematoda</taxon>
        <taxon>Chromadorea</taxon>
        <taxon>Rhabditida</taxon>
        <taxon>Rhabditina</taxon>
        <taxon>Rhabditomorpha</taxon>
        <taxon>Strongyloidea</taxon>
        <taxon>Heligmosomidae</taxon>
        <taxon>Nippostrongylus</taxon>
    </lineage>
</organism>
<reference evidence="1 2" key="2">
    <citation type="submission" date="2018-11" db="EMBL/GenBank/DDBJ databases">
        <authorList>
            <consortium name="Pathogen Informatics"/>
        </authorList>
    </citation>
    <scope>NUCLEOTIDE SEQUENCE [LARGE SCALE GENOMIC DNA]</scope>
</reference>
<evidence type="ECO:0000313" key="2">
    <source>
        <dbReference type="Proteomes" id="UP000271162"/>
    </source>
</evidence>
<dbReference type="AlphaFoldDB" id="A0A0N4YJ27"/>
<protein>
    <submittedName>
        <fullName evidence="3">TOBE domain-containing protein</fullName>
    </submittedName>
</protein>